<comment type="similarity">
    <text evidence="2 6">Belongs to the transposase mutator family.</text>
</comment>
<evidence type="ECO:0000256" key="7">
    <source>
        <dbReference type="SAM" id="MobiDB-lite"/>
    </source>
</evidence>
<dbReference type="GO" id="GO:0003677">
    <property type="term" value="F:DNA binding"/>
    <property type="evidence" value="ECO:0007669"/>
    <property type="project" value="UniProtKB-UniRule"/>
</dbReference>
<dbReference type="PANTHER" id="PTHR33217">
    <property type="entry name" value="TRANSPOSASE FOR INSERTION SEQUENCE ELEMENT IS1081"/>
    <property type="match status" value="1"/>
</dbReference>
<evidence type="ECO:0000256" key="4">
    <source>
        <dbReference type="ARBA" id="ARBA00023125"/>
    </source>
</evidence>
<evidence type="ECO:0000256" key="2">
    <source>
        <dbReference type="ARBA" id="ARBA00010961"/>
    </source>
</evidence>
<reference evidence="8 9" key="1">
    <citation type="submission" date="2016-02" db="EMBL/GenBank/DDBJ databases">
        <title>Complete genome sequencing and analysis of ATSB10, Dyella thiooxydans isolated from rhizosphere soil of sunflower (Helianthus annuus L.).</title>
        <authorList>
            <person name="Lee Y."/>
            <person name="Hwangbo K."/>
            <person name="Chung H."/>
            <person name="Yoo J."/>
            <person name="Kim K.Y."/>
            <person name="Sa T.M."/>
            <person name="Um Y."/>
            <person name="Madhaiyan M."/>
        </authorList>
    </citation>
    <scope>NUCLEOTIDE SEQUENCE [LARGE SCALE GENOMIC DNA]</scope>
    <source>
        <strain evidence="8 9">ATSB10</strain>
    </source>
</reference>
<evidence type="ECO:0000256" key="3">
    <source>
        <dbReference type="ARBA" id="ARBA00022578"/>
    </source>
</evidence>
<protein>
    <recommendedName>
        <fullName evidence="6">Mutator family transposase</fullName>
    </recommendedName>
</protein>
<dbReference type="InterPro" id="IPR001207">
    <property type="entry name" value="Transposase_mutator"/>
</dbReference>
<dbReference type="Proteomes" id="UP000077255">
    <property type="component" value="Chromosome"/>
</dbReference>
<dbReference type="AlphaFoldDB" id="A0A169GR16"/>
<keyword evidence="9" id="KW-1185">Reference proteome</keyword>
<evidence type="ECO:0000256" key="5">
    <source>
        <dbReference type="ARBA" id="ARBA00023172"/>
    </source>
</evidence>
<keyword evidence="6" id="KW-0814">Transposable element</keyword>
<evidence type="ECO:0000313" key="9">
    <source>
        <dbReference type="Proteomes" id="UP000077255"/>
    </source>
</evidence>
<feature type="region of interest" description="Disordered" evidence="7">
    <location>
        <begin position="1"/>
        <end position="26"/>
    </location>
</feature>
<evidence type="ECO:0000313" key="8">
    <source>
        <dbReference type="EMBL" id="AND68649.1"/>
    </source>
</evidence>
<evidence type="ECO:0000256" key="6">
    <source>
        <dbReference type="RuleBase" id="RU365089"/>
    </source>
</evidence>
<evidence type="ECO:0000256" key="1">
    <source>
        <dbReference type="ARBA" id="ARBA00002190"/>
    </source>
</evidence>
<name>A0A169GR16_9GAMM</name>
<organism evidence="8 9">
    <name type="scientific">Dyella thiooxydans</name>
    <dbReference type="NCBI Taxonomy" id="445710"/>
    <lineage>
        <taxon>Bacteria</taxon>
        <taxon>Pseudomonadati</taxon>
        <taxon>Pseudomonadota</taxon>
        <taxon>Gammaproteobacteria</taxon>
        <taxon>Lysobacterales</taxon>
        <taxon>Rhodanobacteraceae</taxon>
        <taxon>Dyella</taxon>
    </lineage>
</organism>
<accession>A0A169GR16</accession>
<dbReference type="EMBL" id="CP014841">
    <property type="protein sequence ID" value="AND68649.1"/>
    <property type="molecule type" value="Genomic_DNA"/>
</dbReference>
<gene>
    <name evidence="8" type="ORF">ATSB10_11950</name>
</gene>
<dbReference type="KEGG" id="dtx:ATSB10_11950"/>
<comment type="function">
    <text evidence="1 6">Required for the transposition of the insertion element.</text>
</comment>
<keyword evidence="4 6" id="KW-0238">DNA-binding</keyword>
<sequence>MTELLGHEKHEPVANPGGSTRNGLSRKTLKGEFGELAIEIPRDRHGSFELKLIPKHQTRWSGFDDKILSLYARGMTVREI</sequence>
<proteinExistence type="inferred from homology"/>
<keyword evidence="5 6" id="KW-0233">DNA recombination</keyword>
<dbReference type="PANTHER" id="PTHR33217:SF5">
    <property type="entry name" value="MUTATOR FAMILY TRANSPOSASE"/>
    <property type="match status" value="1"/>
</dbReference>
<dbReference type="GO" id="GO:0004803">
    <property type="term" value="F:transposase activity"/>
    <property type="evidence" value="ECO:0007669"/>
    <property type="project" value="UniProtKB-UniRule"/>
</dbReference>
<dbReference type="Pfam" id="PF00872">
    <property type="entry name" value="Transposase_mut"/>
    <property type="match status" value="1"/>
</dbReference>
<dbReference type="PATRIC" id="fig|445710.3.peg.1190"/>
<dbReference type="GO" id="GO:0006313">
    <property type="term" value="P:DNA transposition"/>
    <property type="evidence" value="ECO:0007669"/>
    <property type="project" value="UniProtKB-UniRule"/>
</dbReference>
<feature type="compositionally biased region" description="Basic and acidic residues" evidence="7">
    <location>
        <begin position="1"/>
        <end position="12"/>
    </location>
</feature>
<keyword evidence="3 6" id="KW-0815">Transposition</keyword>